<protein>
    <submittedName>
        <fullName evidence="1">Uncharacterized protein</fullName>
    </submittedName>
</protein>
<organism evidence="1 2">
    <name type="scientific">Monodon monoceros</name>
    <name type="common">Narwhal</name>
    <name type="synonym">Ceratodon monodon</name>
    <dbReference type="NCBI Taxonomy" id="40151"/>
    <lineage>
        <taxon>Eukaryota</taxon>
        <taxon>Metazoa</taxon>
        <taxon>Chordata</taxon>
        <taxon>Craniata</taxon>
        <taxon>Vertebrata</taxon>
        <taxon>Euteleostomi</taxon>
        <taxon>Mammalia</taxon>
        <taxon>Eutheria</taxon>
        <taxon>Laurasiatheria</taxon>
        <taxon>Artiodactyla</taxon>
        <taxon>Whippomorpha</taxon>
        <taxon>Cetacea</taxon>
        <taxon>Odontoceti</taxon>
        <taxon>Monodontidae</taxon>
        <taxon>Monodon</taxon>
    </lineage>
</organism>
<reference evidence="1" key="1">
    <citation type="submission" date="2025-08" db="UniProtKB">
        <authorList>
            <consortium name="Ensembl"/>
        </authorList>
    </citation>
    <scope>IDENTIFICATION</scope>
</reference>
<reference evidence="1" key="2">
    <citation type="submission" date="2025-09" db="UniProtKB">
        <authorList>
            <consortium name="Ensembl"/>
        </authorList>
    </citation>
    <scope>IDENTIFICATION</scope>
</reference>
<evidence type="ECO:0000313" key="2">
    <source>
        <dbReference type="Proteomes" id="UP000694561"/>
    </source>
</evidence>
<dbReference type="Ensembl" id="ENSMMNT00015026150.1">
    <property type="protein sequence ID" value="ENSMMNP00015023814.1"/>
    <property type="gene ID" value="ENSMMNG00015017454.1"/>
</dbReference>
<dbReference type="AlphaFoldDB" id="A0A8C6C0B5"/>
<name>A0A8C6C0B5_MONMO</name>
<keyword evidence="2" id="KW-1185">Reference proteome</keyword>
<accession>A0A8C6C0B5</accession>
<dbReference type="Proteomes" id="UP000694561">
    <property type="component" value="Unplaced"/>
</dbReference>
<dbReference type="GeneTree" id="ENSGT01050000245864"/>
<sequence length="63" mass="7261">MQEREEISNAPEIFYSVSFLVKESLRYMIYIHTDCSTFTKPTAYTGTQYLATCAHVTCSGNRR</sequence>
<evidence type="ECO:0000313" key="1">
    <source>
        <dbReference type="Ensembl" id="ENSMMNP00015023814.1"/>
    </source>
</evidence>
<proteinExistence type="predicted"/>